<protein>
    <recommendedName>
        <fullName evidence="1">DUF8052 domain-containing protein</fullName>
    </recommendedName>
</protein>
<name>A0A8A0RH21_9FIRM</name>
<evidence type="ECO:0000259" key="1">
    <source>
        <dbReference type="Pfam" id="PF26226"/>
    </source>
</evidence>
<dbReference type="AlphaFoldDB" id="A0A8A0RH21"/>
<feature type="domain" description="DUF8052" evidence="1">
    <location>
        <begin position="4"/>
        <end position="163"/>
    </location>
</feature>
<reference evidence="2" key="1">
    <citation type="submission" date="2020-07" db="EMBL/GenBank/DDBJ databases">
        <title>Koleobacter methoxysyntrophicus gen. nov., sp. nov., a novel anaerobic bacterium isolated from deep subsurface oil field and proposal of Koleobacterales ord. nov. in the phylum Firmicutes.</title>
        <authorList>
            <person name="Sakamoto S."/>
            <person name="Tamaki H."/>
        </authorList>
    </citation>
    <scope>NUCLEOTIDE SEQUENCE</scope>
    <source>
        <strain evidence="2">NRmbB1</strain>
    </source>
</reference>
<dbReference type="KEGG" id="kme:H0A61_00087"/>
<dbReference type="RefSeq" id="WP_206708025.1">
    <property type="nucleotide sequence ID" value="NZ_CP059066.1"/>
</dbReference>
<keyword evidence="3" id="KW-1185">Reference proteome</keyword>
<accession>A0A8A0RH21</accession>
<sequence>MNFKEYKIVMRERLMRYFDVEEDYYFGGDYIDLFASSNIRNEKYFAVKNIKIWGFENNEYCLIKHFDKRIDIEIVKDYQGLLKDAISKFVNPHDEHMSSIITGVMAVECFVPEDVLNTVTGFKYSRSFCFGFKGWCDLRLILVDLINNKVYGNKKAKEVMGFYLPERGNKSIERMV</sequence>
<dbReference type="Pfam" id="PF26226">
    <property type="entry name" value="DUF8052"/>
    <property type="match status" value="1"/>
</dbReference>
<dbReference type="EMBL" id="CP059066">
    <property type="protein sequence ID" value="QSQ07771.1"/>
    <property type="molecule type" value="Genomic_DNA"/>
</dbReference>
<proteinExistence type="predicted"/>
<organism evidence="2 3">
    <name type="scientific">Koleobacter methoxysyntrophicus</name>
    <dbReference type="NCBI Taxonomy" id="2751313"/>
    <lineage>
        <taxon>Bacteria</taxon>
        <taxon>Bacillati</taxon>
        <taxon>Bacillota</taxon>
        <taxon>Clostridia</taxon>
        <taxon>Koleobacterales</taxon>
        <taxon>Koleobacteraceae</taxon>
        <taxon>Koleobacter</taxon>
    </lineage>
</organism>
<gene>
    <name evidence="2" type="ORF">H0A61_00087</name>
</gene>
<dbReference type="InterPro" id="IPR058365">
    <property type="entry name" value="DUF8052"/>
</dbReference>
<evidence type="ECO:0000313" key="3">
    <source>
        <dbReference type="Proteomes" id="UP000662904"/>
    </source>
</evidence>
<dbReference type="Proteomes" id="UP000662904">
    <property type="component" value="Chromosome"/>
</dbReference>
<evidence type="ECO:0000313" key="2">
    <source>
        <dbReference type="EMBL" id="QSQ07771.1"/>
    </source>
</evidence>